<name>A0A5A7PZG3_STRAF</name>
<sequence>MTKARTQYTGATEILCASFGIRRLSSIRKLSSELSYGIEFSKLRNSFRFRGLLLRAKRTKDSQPSLGKELLTSCPCRDSGKKRRTRYVYSTTAVIPARIAAKEREKKLKT</sequence>
<evidence type="ECO:0000313" key="1">
    <source>
        <dbReference type="EMBL" id="GER38154.1"/>
    </source>
</evidence>
<keyword evidence="1" id="KW-0687">Ribonucleoprotein</keyword>
<keyword evidence="2" id="KW-1185">Reference proteome</keyword>
<organism evidence="1 2">
    <name type="scientific">Striga asiatica</name>
    <name type="common">Asiatic witchweed</name>
    <name type="synonym">Buchnera asiatica</name>
    <dbReference type="NCBI Taxonomy" id="4170"/>
    <lineage>
        <taxon>Eukaryota</taxon>
        <taxon>Viridiplantae</taxon>
        <taxon>Streptophyta</taxon>
        <taxon>Embryophyta</taxon>
        <taxon>Tracheophyta</taxon>
        <taxon>Spermatophyta</taxon>
        <taxon>Magnoliopsida</taxon>
        <taxon>eudicotyledons</taxon>
        <taxon>Gunneridae</taxon>
        <taxon>Pentapetalae</taxon>
        <taxon>asterids</taxon>
        <taxon>lamiids</taxon>
        <taxon>Lamiales</taxon>
        <taxon>Orobanchaceae</taxon>
        <taxon>Buchnereae</taxon>
        <taxon>Striga</taxon>
    </lineage>
</organism>
<evidence type="ECO:0000313" key="2">
    <source>
        <dbReference type="Proteomes" id="UP000325081"/>
    </source>
</evidence>
<keyword evidence="1" id="KW-0689">Ribosomal protein</keyword>
<dbReference type="EMBL" id="BKCP01005461">
    <property type="protein sequence ID" value="GER38154.1"/>
    <property type="molecule type" value="Genomic_DNA"/>
</dbReference>
<dbReference type="Proteomes" id="UP000325081">
    <property type="component" value="Unassembled WGS sequence"/>
</dbReference>
<dbReference type="GO" id="GO:0005840">
    <property type="term" value="C:ribosome"/>
    <property type="evidence" value="ECO:0007669"/>
    <property type="project" value="UniProtKB-KW"/>
</dbReference>
<gene>
    <name evidence="1" type="ORF">STAS_14632</name>
</gene>
<dbReference type="AlphaFoldDB" id="A0A5A7PZG3"/>
<comment type="caution">
    <text evidence="1">The sequence shown here is derived from an EMBL/GenBank/DDBJ whole genome shotgun (WGS) entry which is preliminary data.</text>
</comment>
<accession>A0A5A7PZG3</accession>
<protein>
    <submittedName>
        <fullName evidence="1">60S ribosomal protein L28</fullName>
    </submittedName>
</protein>
<reference evidence="2" key="1">
    <citation type="journal article" date="2019" name="Curr. Biol.">
        <title>Genome Sequence of Striga asiatica Provides Insight into the Evolution of Plant Parasitism.</title>
        <authorList>
            <person name="Yoshida S."/>
            <person name="Kim S."/>
            <person name="Wafula E.K."/>
            <person name="Tanskanen J."/>
            <person name="Kim Y.M."/>
            <person name="Honaas L."/>
            <person name="Yang Z."/>
            <person name="Spallek T."/>
            <person name="Conn C.E."/>
            <person name="Ichihashi Y."/>
            <person name="Cheong K."/>
            <person name="Cui S."/>
            <person name="Der J.P."/>
            <person name="Gundlach H."/>
            <person name="Jiao Y."/>
            <person name="Hori C."/>
            <person name="Ishida J.K."/>
            <person name="Kasahara H."/>
            <person name="Kiba T."/>
            <person name="Kim M.S."/>
            <person name="Koo N."/>
            <person name="Laohavisit A."/>
            <person name="Lee Y.H."/>
            <person name="Lumba S."/>
            <person name="McCourt P."/>
            <person name="Mortimer J.C."/>
            <person name="Mutuku J.M."/>
            <person name="Nomura T."/>
            <person name="Sasaki-Sekimoto Y."/>
            <person name="Seto Y."/>
            <person name="Wang Y."/>
            <person name="Wakatake T."/>
            <person name="Sakakibara H."/>
            <person name="Demura T."/>
            <person name="Yamaguchi S."/>
            <person name="Yoneyama K."/>
            <person name="Manabe R.I."/>
            <person name="Nelson D.C."/>
            <person name="Schulman A.H."/>
            <person name="Timko M.P."/>
            <person name="dePamphilis C.W."/>
            <person name="Choi D."/>
            <person name="Shirasu K."/>
        </authorList>
    </citation>
    <scope>NUCLEOTIDE SEQUENCE [LARGE SCALE GENOMIC DNA]</scope>
    <source>
        <strain evidence="2">cv. UVA1</strain>
    </source>
</reference>
<proteinExistence type="predicted"/>